<gene>
    <name evidence="2" type="ORF">HMPREF0381_2166</name>
</gene>
<keyword evidence="1" id="KW-0812">Transmembrane</keyword>
<evidence type="ECO:0000313" key="2">
    <source>
        <dbReference type="EMBL" id="EFU75955.1"/>
    </source>
</evidence>
<keyword evidence="1" id="KW-1133">Transmembrane helix</keyword>
<feature type="transmembrane region" description="Helical" evidence="1">
    <location>
        <begin position="40"/>
        <end position="58"/>
    </location>
</feature>
<keyword evidence="1" id="KW-0472">Membrane</keyword>
<dbReference type="Pfam" id="PF20342">
    <property type="entry name" value="DUF6637"/>
    <property type="match status" value="1"/>
</dbReference>
<dbReference type="Proteomes" id="UP000003434">
    <property type="component" value="Unassembled WGS sequence"/>
</dbReference>
<proteinExistence type="predicted"/>
<evidence type="ECO:0000256" key="1">
    <source>
        <dbReference type="SAM" id="Phobius"/>
    </source>
</evidence>
<protein>
    <submittedName>
        <fullName evidence="2">Uncharacterized protein</fullName>
    </submittedName>
</protein>
<dbReference type="EMBL" id="AEPW01000083">
    <property type="protein sequence ID" value="EFU75955.1"/>
    <property type="molecule type" value="Genomic_DNA"/>
</dbReference>
<evidence type="ECO:0000313" key="3">
    <source>
        <dbReference type="Proteomes" id="UP000003434"/>
    </source>
</evidence>
<organism evidence="2 3">
    <name type="scientific">Lachnoanaerobaculum saburreum DSM 3986</name>
    <dbReference type="NCBI Taxonomy" id="887325"/>
    <lineage>
        <taxon>Bacteria</taxon>
        <taxon>Bacillati</taxon>
        <taxon>Bacillota</taxon>
        <taxon>Clostridia</taxon>
        <taxon>Lachnospirales</taxon>
        <taxon>Lachnospiraceae</taxon>
        <taxon>Lachnoanaerobaculum</taxon>
    </lineage>
</organism>
<name>E6LQD1_9FIRM</name>
<dbReference type="eggNOG" id="ENOG5033ZNA">
    <property type="taxonomic scope" value="Bacteria"/>
</dbReference>
<comment type="caution">
    <text evidence="2">The sequence shown here is derived from an EMBL/GenBank/DDBJ whole genome shotgun (WGS) entry which is preliminary data.</text>
</comment>
<dbReference type="RefSeq" id="WP_008751930.1">
    <property type="nucleotide sequence ID" value="NZ_GL622296.1"/>
</dbReference>
<reference evidence="2 3" key="1">
    <citation type="submission" date="2010-12" db="EMBL/GenBank/DDBJ databases">
        <authorList>
            <person name="Muzny D."/>
            <person name="Qin X."/>
            <person name="Deng J."/>
            <person name="Jiang H."/>
            <person name="Liu Y."/>
            <person name="Qu J."/>
            <person name="Song X.-Z."/>
            <person name="Zhang L."/>
            <person name="Thornton R."/>
            <person name="Coyle M."/>
            <person name="Francisco L."/>
            <person name="Jackson L."/>
            <person name="Javaid M."/>
            <person name="Korchina V."/>
            <person name="Kovar C."/>
            <person name="Mata R."/>
            <person name="Mathew T."/>
            <person name="Ngo R."/>
            <person name="Nguyen L."/>
            <person name="Nguyen N."/>
            <person name="Okwuonu G."/>
            <person name="Ongeri F."/>
            <person name="Pham C."/>
            <person name="Simmons D."/>
            <person name="Wilczek-Boney K."/>
            <person name="Hale W."/>
            <person name="Jakkamsetti A."/>
            <person name="Pham P."/>
            <person name="Ruth R."/>
            <person name="San Lucas F."/>
            <person name="Warren J."/>
            <person name="Zhang J."/>
            <person name="Zhao Z."/>
            <person name="Zhou C."/>
            <person name="Zhu D."/>
            <person name="Lee S."/>
            <person name="Bess C."/>
            <person name="Blankenburg K."/>
            <person name="Forbes L."/>
            <person name="Fu Q."/>
            <person name="Gubbala S."/>
            <person name="Hirani K."/>
            <person name="Jayaseelan J.C."/>
            <person name="Lara F."/>
            <person name="Munidasa M."/>
            <person name="Palculict T."/>
            <person name="Patil S."/>
            <person name="Pu L.-L."/>
            <person name="Saada N."/>
            <person name="Tang L."/>
            <person name="Weissenberger G."/>
            <person name="Zhu Y."/>
            <person name="Hemphill L."/>
            <person name="Shang Y."/>
            <person name="Youmans B."/>
            <person name="Ayvaz T."/>
            <person name="Ross M."/>
            <person name="Santibanez J."/>
            <person name="Aqrawi P."/>
            <person name="Gross S."/>
            <person name="Joshi V."/>
            <person name="Fowler G."/>
            <person name="Nazareth L."/>
            <person name="Reid J."/>
            <person name="Worley K."/>
            <person name="Petrosino J."/>
            <person name="Highlander S."/>
            <person name="Gibbs R."/>
        </authorList>
    </citation>
    <scope>NUCLEOTIDE SEQUENCE [LARGE SCALE GENOMIC DNA]</scope>
    <source>
        <strain evidence="2 3">DSM 3986</strain>
    </source>
</reference>
<dbReference type="AlphaFoldDB" id="E6LQD1"/>
<dbReference type="InterPro" id="IPR046577">
    <property type="entry name" value="DUF6637"/>
</dbReference>
<dbReference type="HOGENOM" id="CLU_179138_0_0_9"/>
<accession>E6LQD1</accession>
<feature type="transmembrane region" description="Helical" evidence="1">
    <location>
        <begin position="70"/>
        <end position="93"/>
    </location>
</feature>
<feature type="transmembrane region" description="Helical" evidence="1">
    <location>
        <begin position="12"/>
        <end position="34"/>
    </location>
</feature>
<sequence>MTGRRRQGFLFIRDILHVVLAIAIIVMVVFAFLAPDKYAIFFPLVFLLFSINCLLDAIKYFKNEEHNKYSFIRATVMSILFLFMLLMSTIGFLNL</sequence>